<dbReference type="EMBL" id="CAOQHR010000006">
    <property type="protein sequence ID" value="CAI6336469.1"/>
    <property type="molecule type" value="Genomic_DNA"/>
</dbReference>
<sequence>MGDDYEIATTQSTQPVNGRPSGSITKTRNQDASKLKILSYIQSTSSDYQRKSQTSKLQMDRADLCTAKHKVTKNKRKITGKPRLKLKLRAPPPAEEYEEPLLSTTEVLYGKLEQASEIQTELPHTVNGEDDNTDAVLPWTAKQLSDLYLFCQKNNSINLCDMIADTWIRAFHTSNLSADRDGGNNEERPWLKKAFVGPSPPGEQLPQSYLNLQLKLDASVTLIYHNVHDKEDSAELEDSSDTLLETANDIYNHTSPNSPVRLLWADILALHGRRLEHILNPSSLWSGDPEQVISGNRTQHQLHRDLEFDIMCTALRLVRRKLTLKCEETTVGAWCKRYHLHTQHGLKCYRQLAREVTEVIDVNDDEYRPR</sequence>
<keyword evidence="3" id="KW-1185">Reference proteome</keyword>
<gene>
    <name evidence="2" type="ORF">PDIGIT_LOCUS9569</name>
</gene>
<name>A0A9W4XLK8_9PLEO</name>
<dbReference type="OrthoDB" id="3792834at2759"/>
<protein>
    <submittedName>
        <fullName evidence="2">Uncharacterized protein</fullName>
    </submittedName>
</protein>
<evidence type="ECO:0000313" key="3">
    <source>
        <dbReference type="Proteomes" id="UP001152607"/>
    </source>
</evidence>
<comment type="caution">
    <text evidence="2">The sequence shown here is derived from an EMBL/GenBank/DDBJ whole genome shotgun (WGS) entry which is preliminary data.</text>
</comment>
<dbReference type="AlphaFoldDB" id="A0A9W4XLK8"/>
<proteinExistence type="predicted"/>
<reference evidence="2" key="1">
    <citation type="submission" date="2023-01" db="EMBL/GenBank/DDBJ databases">
        <authorList>
            <person name="Van Ghelder C."/>
            <person name="Rancurel C."/>
        </authorList>
    </citation>
    <scope>NUCLEOTIDE SEQUENCE</scope>
    <source>
        <strain evidence="2">CNCM I-4278</strain>
    </source>
</reference>
<feature type="compositionally biased region" description="Polar residues" evidence="1">
    <location>
        <begin position="8"/>
        <end position="27"/>
    </location>
</feature>
<evidence type="ECO:0000256" key="1">
    <source>
        <dbReference type="SAM" id="MobiDB-lite"/>
    </source>
</evidence>
<accession>A0A9W4XLK8</accession>
<dbReference type="Proteomes" id="UP001152607">
    <property type="component" value="Unassembled WGS sequence"/>
</dbReference>
<organism evidence="2 3">
    <name type="scientific">Periconia digitata</name>
    <dbReference type="NCBI Taxonomy" id="1303443"/>
    <lineage>
        <taxon>Eukaryota</taxon>
        <taxon>Fungi</taxon>
        <taxon>Dikarya</taxon>
        <taxon>Ascomycota</taxon>
        <taxon>Pezizomycotina</taxon>
        <taxon>Dothideomycetes</taxon>
        <taxon>Pleosporomycetidae</taxon>
        <taxon>Pleosporales</taxon>
        <taxon>Massarineae</taxon>
        <taxon>Periconiaceae</taxon>
        <taxon>Periconia</taxon>
    </lineage>
</organism>
<evidence type="ECO:0000313" key="2">
    <source>
        <dbReference type="EMBL" id="CAI6336469.1"/>
    </source>
</evidence>
<feature type="region of interest" description="Disordered" evidence="1">
    <location>
        <begin position="1"/>
        <end position="30"/>
    </location>
</feature>